<name>A0A4R0R2M3_9APHY</name>
<dbReference type="PANTHER" id="PTHR39466">
    <property type="entry name" value="RGS DOMAIN-CONTAINING PROTEIN"/>
    <property type="match status" value="1"/>
</dbReference>
<keyword evidence="5" id="KW-1185">Reference proteome</keyword>
<dbReference type="PROSITE" id="PS50132">
    <property type="entry name" value="RGS"/>
    <property type="match status" value="1"/>
</dbReference>
<dbReference type="EMBL" id="RWJN01000479">
    <property type="protein sequence ID" value="TCD61330.1"/>
    <property type="molecule type" value="Genomic_DNA"/>
</dbReference>
<dbReference type="SUPFAM" id="SSF48097">
    <property type="entry name" value="Regulator of G-protein signaling, RGS"/>
    <property type="match status" value="1"/>
</dbReference>
<proteinExistence type="predicted"/>
<dbReference type="STRING" id="92696.A0A4R0R2M3"/>
<feature type="transmembrane region" description="Helical" evidence="2">
    <location>
        <begin position="252"/>
        <end position="276"/>
    </location>
</feature>
<dbReference type="InterPro" id="IPR016137">
    <property type="entry name" value="RGS"/>
</dbReference>
<evidence type="ECO:0000313" key="4">
    <source>
        <dbReference type="EMBL" id="TCD61330.1"/>
    </source>
</evidence>
<dbReference type="PANTHER" id="PTHR39466:SF1">
    <property type="entry name" value="RGS DOMAIN-CONTAINING PROTEIN"/>
    <property type="match status" value="1"/>
</dbReference>
<keyword evidence="2" id="KW-0812">Transmembrane</keyword>
<protein>
    <recommendedName>
        <fullName evidence="3">RGS domain-containing protein</fullName>
    </recommendedName>
</protein>
<dbReference type="Proteomes" id="UP000292702">
    <property type="component" value="Unassembled WGS sequence"/>
</dbReference>
<evidence type="ECO:0000313" key="5">
    <source>
        <dbReference type="Proteomes" id="UP000292702"/>
    </source>
</evidence>
<evidence type="ECO:0000256" key="2">
    <source>
        <dbReference type="SAM" id="Phobius"/>
    </source>
</evidence>
<dbReference type="Gene3D" id="1.10.167.10">
    <property type="entry name" value="Regulator of G-protein Signalling 4, domain 2"/>
    <property type="match status" value="1"/>
</dbReference>
<organism evidence="4 5">
    <name type="scientific">Steccherinum ochraceum</name>
    <dbReference type="NCBI Taxonomy" id="92696"/>
    <lineage>
        <taxon>Eukaryota</taxon>
        <taxon>Fungi</taxon>
        <taxon>Dikarya</taxon>
        <taxon>Basidiomycota</taxon>
        <taxon>Agaricomycotina</taxon>
        <taxon>Agaricomycetes</taxon>
        <taxon>Polyporales</taxon>
        <taxon>Steccherinaceae</taxon>
        <taxon>Steccherinum</taxon>
    </lineage>
</organism>
<feature type="compositionally biased region" description="Polar residues" evidence="1">
    <location>
        <begin position="378"/>
        <end position="389"/>
    </location>
</feature>
<dbReference type="Pfam" id="PF00615">
    <property type="entry name" value="RGS"/>
    <property type="match status" value="1"/>
</dbReference>
<comment type="caution">
    <text evidence="4">The sequence shown here is derived from an EMBL/GenBank/DDBJ whole genome shotgun (WGS) entry which is preliminary data.</text>
</comment>
<feature type="domain" description="RGS" evidence="3">
    <location>
        <begin position="178"/>
        <end position="240"/>
    </location>
</feature>
<evidence type="ECO:0000256" key="1">
    <source>
        <dbReference type="SAM" id="MobiDB-lite"/>
    </source>
</evidence>
<sequence>MPQWLVRWLEPSPLTSITLDEIISGHTCDPIALADFEAYLQHKEHTVENLQFVIWYQSYRGRFFDLPLAEQALSPGPTNFKFNAPDAARLDRRVRDSERMYEVLDMKIGGRVQPNVRANRSDKAISPITPISPSSYLSSSSDALDYMTSPLPKKQPQEYLGSFQPLHREYLDSQPLRKECSAVLQTFIVSGSPKELSLSDEMRQMVMRDVTWNTHPDVFLPVYEQIYDILSTQSLPQFLKLSATNVNLPKAMYWYTFGIAYMIFSLVILIPLVMLGPGGVHKRAWRCFSIPFSSLGLMQIYSGWKGLCTEVWSRGRAQLRPWDLQLLEEENAQIGSSQASDARRYADEEHGLSRPAFEATAHSSSTLSVHPHDDKTRINSTTASKSSGSMVDRAAHLPISLSTSGLANTTTPAIADQTRHNMDHFPFEEPRQIVEITAKPRMFGPERPLLDPRIRRVHALIVRDMAIVGVIWTTVWVAIICCVPNKD</sequence>
<dbReference type="OrthoDB" id="3232309at2759"/>
<reference evidence="4 5" key="1">
    <citation type="submission" date="2018-11" db="EMBL/GenBank/DDBJ databases">
        <title>Genome assembly of Steccherinum ochraceum LE-BIN_3174, the white-rot fungus of the Steccherinaceae family (The Residual Polyporoid clade, Polyporales, Basidiomycota).</title>
        <authorList>
            <person name="Fedorova T.V."/>
            <person name="Glazunova O.A."/>
            <person name="Landesman E.O."/>
            <person name="Moiseenko K.V."/>
            <person name="Psurtseva N.V."/>
            <person name="Savinova O.S."/>
            <person name="Shakhova N.V."/>
            <person name="Tyazhelova T.V."/>
            <person name="Vasina D.V."/>
        </authorList>
    </citation>
    <scope>NUCLEOTIDE SEQUENCE [LARGE SCALE GENOMIC DNA]</scope>
    <source>
        <strain evidence="4 5">LE-BIN_3174</strain>
    </source>
</reference>
<dbReference type="InterPro" id="IPR044926">
    <property type="entry name" value="RGS_subdomain_2"/>
</dbReference>
<dbReference type="AlphaFoldDB" id="A0A4R0R2M3"/>
<feature type="region of interest" description="Disordered" evidence="1">
    <location>
        <begin position="355"/>
        <end position="389"/>
    </location>
</feature>
<keyword evidence="2" id="KW-1133">Transmembrane helix</keyword>
<gene>
    <name evidence="4" type="ORF">EIP91_008591</name>
</gene>
<feature type="transmembrane region" description="Helical" evidence="2">
    <location>
        <begin position="460"/>
        <end position="479"/>
    </location>
</feature>
<evidence type="ECO:0000259" key="3">
    <source>
        <dbReference type="PROSITE" id="PS50132"/>
    </source>
</evidence>
<keyword evidence="2" id="KW-0472">Membrane</keyword>
<accession>A0A4R0R2M3</accession>
<dbReference type="InterPro" id="IPR036305">
    <property type="entry name" value="RGS_sf"/>
</dbReference>